<protein>
    <recommendedName>
        <fullName evidence="4">Cystatin domain-containing protein</fullName>
    </recommendedName>
</protein>
<feature type="chain" id="PRO_5041301501" description="Cystatin domain-containing protein" evidence="3">
    <location>
        <begin position="23"/>
        <end position="165"/>
    </location>
</feature>
<dbReference type="SUPFAM" id="SSF54403">
    <property type="entry name" value="Cystatin/monellin"/>
    <property type="match status" value="1"/>
</dbReference>
<dbReference type="InterPro" id="IPR000010">
    <property type="entry name" value="Cystatin_dom"/>
</dbReference>
<organism evidence="5 6">
    <name type="scientific">Centaurea solstitialis</name>
    <name type="common">yellow star-thistle</name>
    <dbReference type="NCBI Taxonomy" id="347529"/>
    <lineage>
        <taxon>Eukaryota</taxon>
        <taxon>Viridiplantae</taxon>
        <taxon>Streptophyta</taxon>
        <taxon>Embryophyta</taxon>
        <taxon>Tracheophyta</taxon>
        <taxon>Spermatophyta</taxon>
        <taxon>Magnoliopsida</taxon>
        <taxon>eudicotyledons</taxon>
        <taxon>Gunneridae</taxon>
        <taxon>Pentapetalae</taxon>
        <taxon>asterids</taxon>
        <taxon>campanulids</taxon>
        <taxon>Asterales</taxon>
        <taxon>Asteraceae</taxon>
        <taxon>Carduoideae</taxon>
        <taxon>Cardueae</taxon>
        <taxon>Centaureinae</taxon>
        <taxon>Centaurea</taxon>
    </lineage>
</organism>
<dbReference type="GO" id="GO:0004869">
    <property type="term" value="F:cysteine-type endopeptidase inhibitor activity"/>
    <property type="evidence" value="ECO:0007669"/>
    <property type="project" value="UniProtKB-KW"/>
</dbReference>
<comment type="caution">
    <text evidence="5">The sequence shown here is derived from an EMBL/GenBank/DDBJ whole genome shotgun (WGS) entry which is preliminary data.</text>
</comment>
<accession>A0AA38W5V8</accession>
<dbReference type="CDD" id="cd00042">
    <property type="entry name" value="CY"/>
    <property type="match status" value="1"/>
</dbReference>
<keyword evidence="3" id="KW-0732">Signal</keyword>
<keyword evidence="2" id="KW-0789">Thiol protease inhibitor</keyword>
<dbReference type="EMBL" id="JARYMX010000031">
    <property type="protein sequence ID" value="KAJ9536346.1"/>
    <property type="molecule type" value="Genomic_DNA"/>
</dbReference>
<dbReference type="PANTHER" id="PTHR47364:SF2">
    <property type="entry name" value="CYSTEINE PROTEINASE INHIBITOR 5"/>
    <property type="match status" value="1"/>
</dbReference>
<name>A0AA38W5V8_9ASTR</name>
<dbReference type="AlphaFoldDB" id="A0AA38W5V8"/>
<keyword evidence="1" id="KW-0646">Protease inhibitor</keyword>
<sequence length="165" mass="17639">MATGTLIFVILLAFLFHDALQASELNNDADKQRLDGIIDLDPNNPKVVAAAKFAVDKHNQDKKEALVFVKVVLAQSKPIAGITYNLGILAKDGYKLNSYHAFVNAMRTGSLGSAGSKLPGWAIVIMSLPIGFLSIGIRAFDLGKGLLFIAAGTVHCVTVHRGTIH</sequence>
<evidence type="ECO:0000256" key="3">
    <source>
        <dbReference type="SAM" id="SignalP"/>
    </source>
</evidence>
<reference evidence="5" key="1">
    <citation type="submission" date="2023-03" db="EMBL/GenBank/DDBJ databases">
        <title>Chromosome-scale reference genome and RAD-based genetic map of yellow starthistle (Centaurea solstitialis) reveal putative structural variation and QTLs associated with invader traits.</title>
        <authorList>
            <person name="Reatini B."/>
            <person name="Cang F.A."/>
            <person name="Jiang Q."/>
            <person name="Mckibben M.T.W."/>
            <person name="Barker M.S."/>
            <person name="Rieseberg L.H."/>
            <person name="Dlugosch K.M."/>
        </authorList>
    </citation>
    <scope>NUCLEOTIDE SEQUENCE</scope>
    <source>
        <strain evidence="5">CAN-66</strain>
        <tissue evidence="5">Leaf</tissue>
    </source>
</reference>
<dbReference type="PANTHER" id="PTHR47364">
    <property type="entry name" value="CYSTEINE PROTEINASE INHIBITOR 5"/>
    <property type="match status" value="1"/>
</dbReference>
<evidence type="ECO:0000313" key="5">
    <source>
        <dbReference type="EMBL" id="KAJ9536346.1"/>
    </source>
</evidence>
<proteinExistence type="predicted"/>
<keyword evidence="6" id="KW-1185">Reference proteome</keyword>
<evidence type="ECO:0000256" key="1">
    <source>
        <dbReference type="ARBA" id="ARBA00022690"/>
    </source>
</evidence>
<dbReference type="Proteomes" id="UP001172457">
    <property type="component" value="Unassembled WGS sequence"/>
</dbReference>
<dbReference type="Gene3D" id="3.10.450.10">
    <property type="match status" value="1"/>
</dbReference>
<dbReference type="InterPro" id="IPR046350">
    <property type="entry name" value="Cystatin_sf"/>
</dbReference>
<evidence type="ECO:0000256" key="2">
    <source>
        <dbReference type="ARBA" id="ARBA00022704"/>
    </source>
</evidence>
<feature type="domain" description="Cystatin" evidence="4">
    <location>
        <begin position="43"/>
        <end position="103"/>
    </location>
</feature>
<feature type="signal peptide" evidence="3">
    <location>
        <begin position="1"/>
        <end position="22"/>
    </location>
</feature>
<evidence type="ECO:0000259" key="4">
    <source>
        <dbReference type="Pfam" id="PF16845"/>
    </source>
</evidence>
<dbReference type="Pfam" id="PF16845">
    <property type="entry name" value="SQAPI"/>
    <property type="match status" value="1"/>
</dbReference>
<evidence type="ECO:0000313" key="6">
    <source>
        <dbReference type="Proteomes" id="UP001172457"/>
    </source>
</evidence>
<gene>
    <name evidence="5" type="ORF">OSB04_un000482</name>
</gene>